<dbReference type="EMBL" id="JACAZI010000009">
    <property type="protein sequence ID" value="KAF7352438.1"/>
    <property type="molecule type" value="Genomic_DNA"/>
</dbReference>
<gene>
    <name evidence="1" type="ORF">MVEN_01208400</name>
</gene>
<proteinExistence type="predicted"/>
<evidence type="ECO:0008006" key="3">
    <source>
        <dbReference type="Google" id="ProtNLM"/>
    </source>
</evidence>
<evidence type="ECO:0000313" key="1">
    <source>
        <dbReference type="EMBL" id="KAF7352438.1"/>
    </source>
</evidence>
<keyword evidence="2" id="KW-1185">Reference proteome</keyword>
<name>A0A8H7CYT9_9AGAR</name>
<comment type="caution">
    <text evidence="1">The sequence shown here is derived from an EMBL/GenBank/DDBJ whole genome shotgun (WGS) entry which is preliminary data.</text>
</comment>
<dbReference type="InterPro" id="IPR032675">
    <property type="entry name" value="LRR_dom_sf"/>
</dbReference>
<reference evidence="1" key="1">
    <citation type="submission" date="2020-05" db="EMBL/GenBank/DDBJ databases">
        <title>Mycena genomes resolve the evolution of fungal bioluminescence.</title>
        <authorList>
            <person name="Tsai I.J."/>
        </authorList>
    </citation>
    <scope>NUCLEOTIDE SEQUENCE</scope>
    <source>
        <strain evidence="1">CCC161011</strain>
    </source>
</reference>
<accession>A0A8H7CYT9</accession>
<dbReference type="OrthoDB" id="2932496at2759"/>
<dbReference type="AlphaFoldDB" id="A0A8H7CYT9"/>
<dbReference type="Gene3D" id="3.80.10.10">
    <property type="entry name" value="Ribonuclease Inhibitor"/>
    <property type="match status" value="1"/>
</dbReference>
<dbReference type="SUPFAM" id="SSF52047">
    <property type="entry name" value="RNI-like"/>
    <property type="match status" value="1"/>
</dbReference>
<dbReference type="Proteomes" id="UP000620124">
    <property type="component" value="Unassembled WGS sequence"/>
</dbReference>
<organism evidence="1 2">
    <name type="scientific">Mycena venus</name>
    <dbReference type="NCBI Taxonomy" id="2733690"/>
    <lineage>
        <taxon>Eukaryota</taxon>
        <taxon>Fungi</taxon>
        <taxon>Dikarya</taxon>
        <taxon>Basidiomycota</taxon>
        <taxon>Agaricomycotina</taxon>
        <taxon>Agaricomycetes</taxon>
        <taxon>Agaricomycetidae</taxon>
        <taxon>Agaricales</taxon>
        <taxon>Marasmiineae</taxon>
        <taxon>Mycenaceae</taxon>
        <taxon>Mycena</taxon>
    </lineage>
</organism>
<sequence length="390" mass="43635">MTMDTPDSRDIDHTERIPPEILAEIFLFTNDAVFTKVAVFTNDAEFTNDAGVVEPGGPDNPPWLFGQICCRWRAVALSTPELWCYLTPVVSILQHLPPSAILPVLSAYLERSGQLPLTLTVNGLWPQALIAPLLSQSNRWGHVNISSLVLTKGRAGAHQSILTTLANSDLTCLQTLRLQTCRGHVQENGSPFSIVLPRLRSLRASSTTLLKHLSIPHLESLDFRFIGVSESTLDHFRSFLGKCASSLTRLTLRSNRTPDVDLINFLKILPNLTSLHLHRGALPGINDILIRGLHSQSTVPCVVPKLRSLVLRGNVCRSDDDLVDMLRSRCQENQTSCDLLLSVQLYRQRPFVVQVWKQLMSMSTRGLDVDVFEQKGQEWVRMDHGEGKRR</sequence>
<protein>
    <recommendedName>
        <fullName evidence="3">F-box domain-containing protein</fullName>
    </recommendedName>
</protein>
<evidence type="ECO:0000313" key="2">
    <source>
        <dbReference type="Proteomes" id="UP000620124"/>
    </source>
</evidence>